<keyword evidence="1" id="KW-0472">Membrane</keyword>
<gene>
    <name evidence="2" type="ORF">MIN45_P0906</name>
</gene>
<dbReference type="RefSeq" id="WP_286293697.1">
    <property type="nucleotide sequence ID" value="NZ_AP024718.1"/>
</dbReference>
<dbReference type="AlphaFoldDB" id="A0AAU9CLL7"/>
<dbReference type="Proteomes" id="UP001321450">
    <property type="component" value="Chromosome"/>
</dbReference>
<name>A0AAU9CLL7_9GAMM</name>
<evidence type="ECO:0000313" key="3">
    <source>
        <dbReference type="Proteomes" id="UP001321450"/>
    </source>
</evidence>
<dbReference type="EMBL" id="AP024718">
    <property type="protein sequence ID" value="BCX88537.1"/>
    <property type="molecule type" value="Genomic_DNA"/>
</dbReference>
<reference evidence="3" key="1">
    <citation type="journal article" date="2024" name="Int. J. Syst. Evol. Microbiol.">
        <title>Methylomarinovum tepidoasis sp. nov., a moderately thermophilic methanotroph of the family Methylothermaceae isolated from a deep-sea hydrothermal field.</title>
        <authorList>
            <person name="Hirayama H."/>
            <person name="Takaki Y."/>
            <person name="Abe M."/>
            <person name="Miyazaki M."/>
            <person name="Uematsu K."/>
            <person name="Matsui Y."/>
            <person name="Takai K."/>
        </authorList>
    </citation>
    <scope>NUCLEOTIDE SEQUENCE [LARGE SCALE GENOMIC DNA]</scope>
    <source>
        <strain evidence="3">IN45</strain>
    </source>
</reference>
<dbReference type="PANTHER" id="PTHR30093:SF47">
    <property type="entry name" value="TYPE IV PILUS NON-CORE MINOR PILIN PILE"/>
    <property type="match status" value="1"/>
</dbReference>
<dbReference type="SUPFAM" id="SSF54523">
    <property type="entry name" value="Pili subunits"/>
    <property type="match status" value="1"/>
</dbReference>
<evidence type="ECO:0000256" key="1">
    <source>
        <dbReference type="SAM" id="Phobius"/>
    </source>
</evidence>
<dbReference type="NCBIfam" id="TIGR02532">
    <property type="entry name" value="IV_pilin_GFxxxE"/>
    <property type="match status" value="1"/>
</dbReference>
<organism evidence="2 3">
    <name type="scientific">Methylomarinovum tepidoasis</name>
    <dbReference type="NCBI Taxonomy" id="2840183"/>
    <lineage>
        <taxon>Bacteria</taxon>
        <taxon>Pseudomonadati</taxon>
        <taxon>Pseudomonadota</taxon>
        <taxon>Gammaproteobacteria</taxon>
        <taxon>Methylococcales</taxon>
        <taxon>Methylothermaceae</taxon>
        <taxon>Methylomarinovum</taxon>
    </lineage>
</organism>
<evidence type="ECO:0000313" key="2">
    <source>
        <dbReference type="EMBL" id="BCX88537.1"/>
    </source>
</evidence>
<proteinExistence type="predicted"/>
<dbReference type="Gene3D" id="3.30.700.10">
    <property type="entry name" value="Glycoprotein, Type 4 Pilin"/>
    <property type="match status" value="1"/>
</dbReference>
<dbReference type="InterPro" id="IPR012902">
    <property type="entry name" value="N_methyl_site"/>
</dbReference>
<protein>
    <submittedName>
        <fullName evidence="2">Type IV pilus assembly protein PilE</fullName>
    </submittedName>
</protein>
<feature type="transmembrane region" description="Helical" evidence="1">
    <location>
        <begin position="6"/>
        <end position="29"/>
    </location>
</feature>
<dbReference type="PANTHER" id="PTHR30093">
    <property type="entry name" value="GENERAL SECRETION PATHWAY PROTEIN G"/>
    <property type="match status" value="1"/>
</dbReference>
<dbReference type="InterPro" id="IPR031982">
    <property type="entry name" value="PilE-like"/>
</dbReference>
<accession>A0AAU9CLL7</accession>
<dbReference type="InterPro" id="IPR045584">
    <property type="entry name" value="Pilin-like"/>
</dbReference>
<dbReference type="PROSITE" id="PS00409">
    <property type="entry name" value="PROKAR_NTER_METHYL"/>
    <property type="match status" value="1"/>
</dbReference>
<keyword evidence="3" id="KW-1185">Reference proteome</keyword>
<sequence>MKTKGFTLIELMIAVAIAAILAAIAYPSYLEQVRKSRRSDAIAALLKTAQVLERCYTEYNAYNDTSCPAVDDSDNTKLATAYTGTDEGYYTLSATTLTATAFTLQAAPQNDQANDKCGKLTFDHIGQKGIQDAASGVTVADCW</sequence>
<dbReference type="KEGG" id="meiy:MIN45_P0906"/>
<keyword evidence="1" id="KW-0812">Transmembrane</keyword>
<dbReference type="Pfam" id="PF16732">
    <property type="entry name" value="ComP_DUS"/>
    <property type="match status" value="1"/>
</dbReference>
<dbReference type="Pfam" id="PF07963">
    <property type="entry name" value="N_methyl"/>
    <property type="match status" value="1"/>
</dbReference>
<dbReference type="GO" id="GO:0043683">
    <property type="term" value="P:type IV pilus assembly"/>
    <property type="evidence" value="ECO:0007669"/>
    <property type="project" value="InterPro"/>
</dbReference>
<keyword evidence="1" id="KW-1133">Transmembrane helix</keyword>